<dbReference type="RefSeq" id="WP_344586476.1">
    <property type="nucleotide sequence ID" value="NZ_BAAARW010000001.1"/>
</dbReference>
<dbReference type="Pfam" id="PF14534">
    <property type="entry name" value="DUF4440"/>
    <property type="match status" value="1"/>
</dbReference>
<gene>
    <name evidence="2" type="ORF">GCM10010191_03350</name>
</gene>
<dbReference type="Gene3D" id="3.10.450.50">
    <property type="match status" value="1"/>
</dbReference>
<name>A0ABN3IBC0_9ACTN</name>
<comment type="caution">
    <text evidence="2">The sequence shown here is derived from an EMBL/GenBank/DDBJ whole genome shotgun (WGS) entry which is preliminary data.</text>
</comment>
<dbReference type="SUPFAM" id="SSF54427">
    <property type="entry name" value="NTF2-like"/>
    <property type="match status" value="1"/>
</dbReference>
<protein>
    <recommendedName>
        <fullName evidence="1">DUF4440 domain-containing protein</fullName>
    </recommendedName>
</protein>
<dbReference type="InterPro" id="IPR027843">
    <property type="entry name" value="DUF4440"/>
</dbReference>
<dbReference type="CDD" id="cd00531">
    <property type="entry name" value="NTF2_like"/>
    <property type="match status" value="1"/>
</dbReference>
<accession>A0ABN3IBC0</accession>
<evidence type="ECO:0000313" key="2">
    <source>
        <dbReference type="EMBL" id="GAA2399611.1"/>
    </source>
</evidence>
<reference evidence="2 3" key="1">
    <citation type="journal article" date="2019" name="Int. J. Syst. Evol. Microbiol.">
        <title>The Global Catalogue of Microorganisms (GCM) 10K type strain sequencing project: providing services to taxonomists for standard genome sequencing and annotation.</title>
        <authorList>
            <consortium name="The Broad Institute Genomics Platform"/>
            <consortium name="The Broad Institute Genome Sequencing Center for Infectious Disease"/>
            <person name="Wu L."/>
            <person name="Ma J."/>
        </authorList>
    </citation>
    <scope>NUCLEOTIDE SEQUENCE [LARGE SCALE GENOMIC DNA]</scope>
    <source>
        <strain evidence="2 3">JCM 3325</strain>
    </source>
</reference>
<proteinExistence type="predicted"/>
<dbReference type="Proteomes" id="UP001501231">
    <property type="component" value="Unassembled WGS sequence"/>
</dbReference>
<evidence type="ECO:0000313" key="3">
    <source>
        <dbReference type="Proteomes" id="UP001501231"/>
    </source>
</evidence>
<dbReference type="EMBL" id="BAAARW010000001">
    <property type="protein sequence ID" value="GAA2399611.1"/>
    <property type="molecule type" value="Genomic_DNA"/>
</dbReference>
<evidence type="ECO:0000259" key="1">
    <source>
        <dbReference type="Pfam" id="PF14534"/>
    </source>
</evidence>
<sequence length="135" mass="15768">MTPSNPQKDETEIRRIFQEELPAYVRASDITGYMSLWDEDCMWCPPDLPERRGKDEIRKGVSDFLAEYEIDPTFHAEEIKVVEQYGYVCGTSYEEVRPREGGPSKTVRSREIWLLRRADGDWKIARIIFNHQPAG</sequence>
<organism evidence="2 3">
    <name type="scientific">Actinomadura vinacea</name>
    <dbReference type="NCBI Taxonomy" id="115336"/>
    <lineage>
        <taxon>Bacteria</taxon>
        <taxon>Bacillati</taxon>
        <taxon>Actinomycetota</taxon>
        <taxon>Actinomycetes</taxon>
        <taxon>Streptosporangiales</taxon>
        <taxon>Thermomonosporaceae</taxon>
        <taxon>Actinomadura</taxon>
    </lineage>
</organism>
<feature type="domain" description="DUF4440" evidence="1">
    <location>
        <begin position="19"/>
        <end position="124"/>
    </location>
</feature>
<keyword evidence="3" id="KW-1185">Reference proteome</keyword>
<dbReference type="InterPro" id="IPR032710">
    <property type="entry name" value="NTF2-like_dom_sf"/>
</dbReference>